<proteinExistence type="predicted"/>
<dbReference type="EMBL" id="JANAWD010000229">
    <property type="protein sequence ID" value="KAJ3483411.1"/>
    <property type="molecule type" value="Genomic_DNA"/>
</dbReference>
<comment type="caution">
    <text evidence="2">The sequence shown here is derived from an EMBL/GenBank/DDBJ whole genome shotgun (WGS) entry which is preliminary data.</text>
</comment>
<name>A0AAD5YDZ9_9APHY</name>
<gene>
    <name evidence="2" type="ORF">NLI96_g6334</name>
</gene>
<accession>A0AAD5YDZ9</accession>
<sequence length="122" mass="13569">MQLRYPSSPPLAFLQASDVDPSWSTVASVLLQDIRAQQSTINPEPARGHIRSDEDLAFEFFEQEANRLYDAVPDAILARSLRAAPEFPSAPSGERDQEEEGSITSVEGDYLRPLSPRSFMDT</sequence>
<dbReference type="Proteomes" id="UP001212997">
    <property type="component" value="Unassembled WGS sequence"/>
</dbReference>
<evidence type="ECO:0000313" key="2">
    <source>
        <dbReference type="EMBL" id="KAJ3483411.1"/>
    </source>
</evidence>
<evidence type="ECO:0000313" key="3">
    <source>
        <dbReference type="Proteomes" id="UP001212997"/>
    </source>
</evidence>
<organism evidence="2 3">
    <name type="scientific">Meripilus lineatus</name>
    <dbReference type="NCBI Taxonomy" id="2056292"/>
    <lineage>
        <taxon>Eukaryota</taxon>
        <taxon>Fungi</taxon>
        <taxon>Dikarya</taxon>
        <taxon>Basidiomycota</taxon>
        <taxon>Agaricomycotina</taxon>
        <taxon>Agaricomycetes</taxon>
        <taxon>Polyporales</taxon>
        <taxon>Meripilaceae</taxon>
        <taxon>Meripilus</taxon>
    </lineage>
</organism>
<reference evidence="2" key="1">
    <citation type="submission" date="2022-07" db="EMBL/GenBank/DDBJ databases">
        <title>Genome Sequence of Physisporinus lineatus.</title>
        <authorList>
            <person name="Buettner E."/>
        </authorList>
    </citation>
    <scope>NUCLEOTIDE SEQUENCE</scope>
    <source>
        <strain evidence="2">VT162</strain>
    </source>
</reference>
<protein>
    <submittedName>
        <fullName evidence="2">Uncharacterized protein</fullName>
    </submittedName>
</protein>
<evidence type="ECO:0000256" key="1">
    <source>
        <dbReference type="SAM" id="MobiDB-lite"/>
    </source>
</evidence>
<feature type="region of interest" description="Disordered" evidence="1">
    <location>
        <begin position="85"/>
        <end position="122"/>
    </location>
</feature>
<keyword evidence="3" id="KW-1185">Reference proteome</keyword>
<dbReference type="AlphaFoldDB" id="A0AAD5YDZ9"/>